<dbReference type="InterPro" id="IPR023827">
    <property type="entry name" value="Peptidase_S8_Asp-AS"/>
</dbReference>
<dbReference type="InterPro" id="IPR007280">
    <property type="entry name" value="Peptidase_C_arc/bac"/>
</dbReference>
<dbReference type="EC" id="3.4.-.-" evidence="1"/>
<dbReference type="PANTHER" id="PTHR43806">
    <property type="entry name" value="PEPTIDASE S8"/>
    <property type="match status" value="1"/>
</dbReference>
<dbReference type="InterPro" id="IPR050131">
    <property type="entry name" value="Peptidase_S8_subtilisin-like"/>
</dbReference>
<organism evidence="1 2">
    <name type="scientific">Aliikangiella maris</name>
    <dbReference type="NCBI Taxonomy" id="3162458"/>
    <lineage>
        <taxon>Bacteria</taxon>
        <taxon>Pseudomonadati</taxon>
        <taxon>Pseudomonadota</taxon>
        <taxon>Gammaproteobacteria</taxon>
        <taxon>Oceanospirillales</taxon>
        <taxon>Pleioneaceae</taxon>
        <taxon>Aliikangiella</taxon>
    </lineage>
</organism>
<dbReference type="PROSITE" id="PS00138">
    <property type="entry name" value="SUBTILASE_SER"/>
    <property type="match status" value="1"/>
</dbReference>
<dbReference type="InterPro" id="IPR034193">
    <property type="entry name" value="PCSK9_ProteinaseK-like"/>
</dbReference>
<dbReference type="InterPro" id="IPR000209">
    <property type="entry name" value="Peptidase_S8/S53_dom"/>
</dbReference>
<dbReference type="EMBL" id="JBEVCJ010000050">
    <property type="protein sequence ID" value="MET1257351.1"/>
    <property type="molecule type" value="Genomic_DNA"/>
</dbReference>
<dbReference type="CDD" id="cd04077">
    <property type="entry name" value="Peptidases_S8_PCSK9_ProteinaseK_like"/>
    <property type="match status" value="1"/>
</dbReference>
<name>A0ABV2BZL0_9GAMM</name>
<dbReference type="PRINTS" id="PR00723">
    <property type="entry name" value="SUBTILISIN"/>
</dbReference>
<reference evidence="1 2" key="1">
    <citation type="submission" date="2024-06" db="EMBL/GenBank/DDBJ databases">
        <authorList>
            <person name="Li F."/>
        </authorList>
    </citation>
    <scope>NUCLEOTIDE SEQUENCE [LARGE SCALE GENOMIC DNA]</scope>
    <source>
        <strain evidence="1 2">GXAS 311</strain>
    </source>
</reference>
<comment type="caution">
    <text evidence="1">The sequence shown here is derived from an EMBL/GenBank/DDBJ whole genome shotgun (WGS) entry which is preliminary data.</text>
</comment>
<dbReference type="InterPro" id="IPR023828">
    <property type="entry name" value="Peptidase_S8_Ser-AS"/>
</dbReference>
<dbReference type="SUPFAM" id="SSF52743">
    <property type="entry name" value="Subtilisin-like"/>
    <property type="match status" value="1"/>
</dbReference>
<dbReference type="Pfam" id="PF00082">
    <property type="entry name" value="Peptidase_S8"/>
    <property type="match status" value="1"/>
</dbReference>
<dbReference type="PANTHER" id="PTHR43806:SF11">
    <property type="entry name" value="CEREVISIN-RELATED"/>
    <property type="match status" value="1"/>
</dbReference>
<proteinExistence type="predicted"/>
<keyword evidence="2" id="KW-1185">Reference proteome</keyword>
<dbReference type="PROSITE" id="PS00136">
    <property type="entry name" value="SUBTILASE_ASP"/>
    <property type="match status" value="1"/>
</dbReference>
<dbReference type="Pfam" id="PF05922">
    <property type="entry name" value="Inhibitor_I9"/>
    <property type="match status" value="1"/>
</dbReference>
<dbReference type="Gene3D" id="3.30.70.80">
    <property type="entry name" value="Peptidase S8 propeptide/proteinase inhibitor I9"/>
    <property type="match status" value="1"/>
</dbReference>
<dbReference type="PROSITE" id="PS00137">
    <property type="entry name" value="SUBTILASE_HIS"/>
    <property type="match status" value="1"/>
</dbReference>
<dbReference type="Gene3D" id="3.40.50.200">
    <property type="entry name" value="Peptidase S8/S53 domain"/>
    <property type="match status" value="1"/>
</dbReference>
<dbReference type="InterPro" id="IPR015500">
    <property type="entry name" value="Peptidase_S8_subtilisin-rel"/>
</dbReference>
<dbReference type="InterPro" id="IPR036852">
    <property type="entry name" value="Peptidase_S8/S53_dom_sf"/>
</dbReference>
<dbReference type="InterPro" id="IPR037045">
    <property type="entry name" value="S8pro/Inhibitor_I9_sf"/>
</dbReference>
<protein>
    <submittedName>
        <fullName evidence="1">S8 family peptidase</fullName>
        <ecNumber evidence="1">3.4.-.-</ecNumber>
    </submittedName>
</protein>
<dbReference type="GO" id="GO:0016787">
    <property type="term" value="F:hydrolase activity"/>
    <property type="evidence" value="ECO:0007669"/>
    <property type="project" value="UniProtKB-KW"/>
</dbReference>
<keyword evidence="1" id="KW-0378">Hydrolase</keyword>
<dbReference type="PROSITE" id="PS51892">
    <property type="entry name" value="SUBTILASE"/>
    <property type="match status" value="1"/>
</dbReference>
<sequence length="611" mass="64082">MSTSNFKQWRILPAVIGVAGILGSGALLAKAPLYNAESANKIPNRYIVVLNDSGLTSAGSAAQYVTSFANNVQKNLGVKVQREYKAAFKGISINATEAQVEQLRNNPDVAFVEADEIVTISASQYNPPSWGLDRIDQPNLPLNDTYNYSQDGTGVHAYVLDTGIYASHPDFSNRIGNGADYIDNDSTPQDCHGHGTHVAGTVAGTSYGVAKKATIHAVRVLDCQGSGAWSAIASGVDWVAQNAQHPAVANMSIGGGSSQTLDTAVNNLISDGVVTVVAAGNNGQNACNYSPARVGAAITVGATTDDDYRVDHSWESNYGNCVDIFAPGDNIVSASHTGSGSRTMSGTSMASPHVAGAAALYLQSNQNSTPSQTWNALKAAATADKIPNPNGSPNLLLYVGGDVPPPPPSGVLKNGEPVTNLSAAKGEVRQFTFEVPANSSNIEVAISGGSGDADLYVRKDSWPTNSEYDCRPYKNGNNESCPLSSAGKYYINVVAYTAFSSVTLTGNYDGSNNNNVLENNQPRDISGDLGSKTYFEFTVPAGSTGQIKTYGGTGDLDLYVSKGSVPTTTSYECRPYNNGNTETCNLNSAGTYHIMLHGYSSYSGAQIVGVY</sequence>
<dbReference type="Pfam" id="PF04151">
    <property type="entry name" value="PPC"/>
    <property type="match status" value="2"/>
</dbReference>
<evidence type="ECO:0000313" key="1">
    <source>
        <dbReference type="EMBL" id="MET1257351.1"/>
    </source>
</evidence>
<gene>
    <name evidence="1" type="ORF">ABVT43_19590</name>
</gene>
<dbReference type="SUPFAM" id="SSF54897">
    <property type="entry name" value="Protease propeptides/inhibitors"/>
    <property type="match status" value="1"/>
</dbReference>
<evidence type="ECO:0000313" key="2">
    <source>
        <dbReference type="Proteomes" id="UP001548189"/>
    </source>
</evidence>
<dbReference type="Proteomes" id="UP001548189">
    <property type="component" value="Unassembled WGS sequence"/>
</dbReference>
<accession>A0ABV2BZL0</accession>
<dbReference type="InterPro" id="IPR022398">
    <property type="entry name" value="Peptidase_S8_His-AS"/>
</dbReference>
<dbReference type="InterPro" id="IPR010259">
    <property type="entry name" value="S8pro/Inhibitor_I9"/>
</dbReference>
<dbReference type="Gene3D" id="2.60.120.380">
    <property type="match status" value="2"/>
</dbReference>